<reference evidence="1 2" key="1">
    <citation type="journal article" date="2023" name="Microb. Genom.">
        <title>Mesoterricola silvestris gen. nov., sp. nov., Mesoterricola sediminis sp. nov., Geothrix oryzae sp. nov., Geothrix edaphica sp. nov., Geothrix rubra sp. nov., and Geothrix limicola sp. nov., six novel members of Acidobacteriota isolated from soils.</title>
        <authorList>
            <person name="Weisberg A.J."/>
            <person name="Pearce E."/>
            <person name="Kramer C.G."/>
            <person name="Chang J.H."/>
            <person name="Clarke C.R."/>
        </authorList>
    </citation>
    <scope>NUCLEOTIDE SEQUENCE [LARGE SCALE GENOMIC DNA]</scope>
    <source>
        <strain evidence="1 2">ID09-01A</strain>
    </source>
</reference>
<gene>
    <name evidence="1" type="ORF">PV662_24715</name>
</gene>
<organism evidence="1 2">
    <name type="scientific">Streptomyces europaeiscabiei</name>
    <dbReference type="NCBI Taxonomy" id="146819"/>
    <lineage>
        <taxon>Bacteria</taxon>
        <taxon>Bacillati</taxon>
        <taxon>Actinomycetota</taxon>
        <taxon>Actinomycetes</taxon>
        <taxon>Kitasatosporales</taxon>
        <taxon>Streptomycetaceae</taxon>
        <taxon>Streptomyces</taxon>
    </lineage>
</organism>
<evidence type="ECO:0000313" key="1">
    <source>
        <dbReference type="EMBL" id="MDX3702913.1"/>
    </source>
</evidence>
<evidence type="ECO:0000313" key="2">
    <source>
        <dbReference type="Proteomes" id="UP001271274"/>
    </source>
</evidence>
<dbReference type="EMBL" id="JARAYU010000008">
    <property type="protein sequence ID" value="MDX3702913.1"/>
    <property type="molecule type" value="Genomic_DNA"/>
</dbReference>
<dbReference type="SUPFAM" id="SSF81901">
    <property type="entry name" value="HCP-like"/>
    <property type="match status" value="1"/>
</dbReference>
<dbReference type="InterPro" id="IPR011990">
    <property type="entry name" value="TPR-like_helical_dom_sf"/>
</dbReference>
<accession>A0ABU4NLG0</accession>
<proteinExistence type="predicted"/>
<protein>
    <recommendedName>
        <fullName evidence="3">Tetratricopeptide repeat protein</fullName>
    </recommendedName>
</protein>
<dbReference type="Gene3D" id="1.25.40.10">
    <property type="entry name" value="Tetratricopeptide repeat domain"/>
    <property type="match status" value="1"/>
</dbReference>
<comment type="caution">
    <text evidence="1">The sequence shown here is derived from an EMBL/GenBank/DDBJ whole genome shotgun (WGS) entry which is preliminary data.</text>
</comment>
<sequence length="120" mass="13210">MRHRAGDREGGEALAYQAAHHGDTDALNRLAAMREEAGDREGAEALAWQAADHGDTDVLHRLAMMREGAGDREGAESLARQFADHDETTLYRSPIRLESLNKLWPDGLDPDGTPTPPWQP</sequence>
<dbReference type="RefSeq" id="WP_319062711.1">
    <property type="nucleotide sequence ID" value="NZ_JARAYT010000009.1"/>
</dbReference>
<name>A0ABU4NLG0_9ACTN</name>
<dbReference type="Proteomes" id="UP001271274">
    <property type="component" value="Unassembled WGS sequence"/>
</dbReference>
<evidence type="ECO:0008006" key="3">
    <source>
        <dbReference type="Google" id="ProtNLM"/>
    </source>
</evidence>
<keyword evidence="2" id="KW-1185">Reference proteome</keyword>